<protein>
    <submittedName>
        <fullName evidence="2">CDP-glucose 4,6-dehydratase</fullName>
    </submittedName>
</protein>
<dbReference type="AlphaFoldDB" id="A0A3T1DDG3"/>
<name>A0A3T1DDG3_9BACL</name>
<sequence>MGDMGVIDRQFWKGRRVFLTGHTGFKGSWLSLWLHQLGAEVTGFSLEAPTSPSMFHVCSVNNYVHSVYADIRDPKRLIEAMIDARAEVVIHMAAQPLLRESYRNPIETYSTNVMGTVHLFEAARACGSVKAIVNVTTDKCYENKEWDWPYRENDALGGYDPYSSSKACSELITSAFRSSFFNPSGYTEHGVAVASARAGNVIGGGDWAQDRLIPDALKAFQEQRPVSIRNPNAIRPWQHVLEPLSGYLILAQRLYLSGTTYGEGWNFGPEETDAKSVQWIVSKLCEKWGNGAAFEIVADSEKLHEANYLKLDCSKSKRRLGWIPQWTLEEAIDKICDWSNAYANSEDLVKLSFGQIEEYQQRMDKGAMQ</sequence>
<organism evidence="2 3">
    <name type="scientific">Cohnella abietis</name>
    <dbReference type="NCBI Taxonomy" id="2507935"/>
    <lineage>
        <taxon>Bacteria</taxon>
        <taxon>Bacillati</taxon>
        <taxon>Bacillota</taxon>
        <taxon>Bacilli</taxon>
        <taxon>Bacillales</taxon>
        <taxon>Paenibacillaceae</taxon>
        <taxon>Cohnella</taxon>
    </lineage>
</organism>
<dbReference type="InterPro" id="IPR036291">
    <property type="entry name" value="NAD(P)-bd_dom_sf"/>
</dbReference>
<gene>
    <name evidence="2" type="primary">rfbG_2</name>
    <name evidence="2" type="ORF">KCTCHS21_55310</name>
</gene>
<dbReference type="EMBL" id="AP019400">
    <property type="protein sequence ID" value="BBI36132.1"/>
    <property type="molecule type" value="Genomic_DNA"/>
</dbReference>
<dbReference type="PANTHER" id="PTHR43000">
    <property type="entry name" value="DTDP-D-GLUCOSE 4,6-DEHYDRATASE-RELATED"/>
    <property type="match status" value="1"/>
</dbReference>
<dbReference type="Pfam" id="PF16363">
    <property type="entry name" value="GDP_Man_Dehyd"/>
    <property type="match status" value="1"/>
</dbReference>
<accession>A0A3T1DDG3</accession>
<proteinExistence type="predicted"/>
<evidence type="ECO:0000313" key="3">
    <source>
        <dbReference type="Proteomes" id="UP000289856"/>
    </source>
</evidence>
<reference evidence="2 3" key="1">
    <citation type="submission" date="2019-01" db="EMBL/GenBank/DDBJ databases">
        <title>Complete genome sequence of Cohnella hallensis HS21 isolated from Korean fir (Abies koreana) rhizospheric soil.</title>
        <authorList>
            <person name="Jiang L."/>
            <person name="Kang S.W."/>
            <person name="Kim S."/>
            <person name="Jung J."/>
            <person name="Kim C.Y."/>
            <person name="Kim D.H."/>
            <person name="Kim S.W."/>
            <person name="Lee J."/>
        </authorList>
    </citation>
    <scope>NUCLEOTIDE SEQUENCE [LARGE SCALE GENOMIC DNA]</scope>
    <source>
        <strain evidence="2 3">HS21</strain>
    </source>
</reference>
<dbReference type="InterPro" id="IPR016040">
    <property type="entry name" value="NAD(P)-bd_dom"/>
</dbReference>
<keyword evidence="3" id="KW-1185">Reference proteome</keyword>
<dbReference type="OrthoDB" id="9779041at2"/>
<dbReference type="Gene3D" id="3.90.25.10">
    <property type="entry name" value="UDP-galactose 4-epimerase, domain 1"/>
    <property type="match status" value="1"/>
</dbReference>
<evidence type="ECO:0000313" key="2">
    <source>
        <dbReference type="EMBL" id="BBI36132.1"/>
    </source>
</evidence>
<dbReference type="SUPFAM" id="SSF51735">
    <property type="entry name" value="NAD(P)-binding Rossmann-fold domains"/>
    <property type="match status" value="1"/>
</dbReference>
<dbReference type="Proteomes" id="UP000289856">
    <property type="component" value="Chromosome"/>
</dbReference>
<dbReference type="CDD" id="cd05252">
    <property type="entry name" value="CDP_GD_SDR_e"/>
    <property type="match status" value="1"/>
</dbReference>
<dbReference type="Gene3D" id="3.40.50.720">
    <property type="entry name" value="NAD(P)-binding Rossmann-like Domain"/>
    <property type="match status" value="1"/>
</dbReference>
<evidence type="ECO:0000259" key="1">
    <source>
        <dbReference type="Pfam" id="PF16363"/>
    </source>
</evidence>
<feature type="domain" description="NAD(P)-binding" evidence="1">
    <location>
        <begin position="19"/>
        <end position="334"/>
    </location>
</feature>
<dbReference type="KEGG" id="cohn:KCTCHS21_55310"/>
<dbReference type="InterPro" id="IPR013445">
    <property type="entry name" value="CDP_4_6_deHydtase"/>
</dbReference>
<dbReference type="NCBIfam" id="TIGR02622">
    <property type="entry name" value="CDP_4_6_dhtase"/>
    <property type="match status" value="1"/>
</dbReference>